<reference evidence="2" key="1">
    <citation type="submission" date="2022-08" db="EMBL/GenBank/DDBJ databases">
        <authorList>
            <person name="Kallberg Y."/>
            <person name="Tangrot J."/>
            <person name="Rosling A."/>
        </authorList>
    </citation>
    <scope>NUCLEOTIDE SEQUENCE</scope>
    <source>
        <strain evidence="2">Wild A</strain>
    </source>
</reference>
<proteinExistence type="predicted"/>
<keyword evidence="3" id="KW-1185">Reference proteome</keyword>
<dbReference type="AlphaFoldDB" id="A0A9W4TD95"/>
<dbReference type="Proteomes" id="UP001153678">
    <property type="component" value="Unassembled WGS sequence"/>
</dbReference>
<feature type="non-terminal residue" evidence="2">
    <location>
        <position position="104"/>
    </location>
</feature>
<name>A0A9W4TD95_9GLOM</name>
<feature type="region of interest" description="Disordered" evidence="1">
    <location>
        <begin position="1"/>
        <end position="65"/>
    </location>
</feature>
<accession>A0A9W4TD95</accession>
<evidence type="ECO:0000256" key="1">
    <source>
        <dbReference type="SAM" id="MobiDB-lite"/>
    </source>
</evidence>
<protein>
    <submittedName>
        <fullName evidence="2">3571_t:CDS:1</fullName>
    </submittedName>
</protein>
<evidence type="ECO:0000313" key="3">
    <source>
        <dbReference type="Proteomes" id="UP001153678"/>
    </source>
</evidence>
<organism evidence="2 3">
    <name type="scientific">Funneliformis geosporum</name>
    <dbReference type="NCBI Taxonomy" id="1117311"/>
    <lineage>
        <taxon>Eukaryota</taxon>
        <taxon>Fungi</taxon>
        <taxon>Fungi incertae sedis</taxon>
        <taxon>Mucoromycota</taxon>
        <taxon>Glomeromycotina</taxon>
        <taxon>Glomeromycetes</taxon>
        <taxon>Glomerales</taxon>
        <taxon>Glomeraceae</taxon>
        <taxon>Funneliformis</taxon>
    </lineage>
</organism>
<gene>
    <name evidence="2" type="ORF">FWILDA_LOCUS19961</name>
</gene>
<comment type="caution">
    <text evidence="2">The sequence shown here is derived from an EMBL/GenBank/DDBJ whole genome shotgun (WGS) entry which is preliminary data.</text>
</comment>
<feature type="compositionally biased region" description="Basic and acidic residues" evidence="1">
    <location>
        <begin position="16"/>
        <end position="26"/>
    </location>
</feature>
<sequence>NIHGEDDPTDILVGKKWLEGREKESPKPPIAENFPQSPKNPDSDIVKNKPLITAGKPDKQDNSPLLIKAEPKLTITSYQPQLLIGRISPKNQEEFSLNASKQLP</sequence>
<feature type="non-terminal residue" evidence="2">
    <location>
        <position position="1"/>
    </location>
</feature>
<evidence type="ECO:0000313" key="2">
    <source>
        <dbReference type="EMBL" id="CAI2201228.1"/>
    </source>
</evidence>
<dbReference type="EMBL" id="CAMKVN010026891">
    <property type="protein sequence ID" value="CAI2201228.1"/>
    <property type="molecule type" value="Genomic_DNA"/>
</dbReference>